<evidence type="ECO:0000256" key="4">
    <source>
        <dbReference type="ARBA" id="ARBA00023277"/>
    </source>
</evidence>
<dbReference type="Proteomes" id="UP001610432">
    <property type="component" value="Unassembled WGS sequence"/>
</dbReference>
<dbReference type="Gene3D" id="3.20.20.300">
    <property type="entry name" value="Glycoside hydrolase, family 3, N-terminal domain"/>
    <property type="match status" value="1"/>
</dbReference>
<dbReference type="InterPro" id="IPR001764">
    <property type="entry name" value="Glyco_hydro_3_N"/>
</dbReference>
<comment type="similarity">
    <text evidence="1">Belongs to the glycosyl hydrolase 3 family.</text>
</comment>
<feature type="signal peptide" evidence="6">
    <location>
        <begin position="1"/>
        <end position="17"/>
    </location>
</feature>
<dbReference type="Pfam" id="PF00933">
    <property type="entry name" value="Glyco_hydro_3"/>
    <property type="match status" value="1"/>
</dbReference>
<proteinExistence type="inferred from homology"/>
<dbReference type="GeneID" id="98140514"/>
<dbReference type="InterPro" id="IPR050226">
    <property type="entry name" value="NagZ_Beta-hexosaminidase"/>
</dbReference>
<name>A0ABR4LL50_9EURO</name>
<dbReference type="RefSeq" id="XP_070883818.1">
    <property type="nucleotide sequence ID" value="XM_071025442.1"/>
</dbReference>
<keyword evidence="3" id="KW-0325">Glycoprotein</keyword>
<evidence type="ECO:0000259" key="7">
    <source>
        <dbReference type="Pfam" id="PF00933"/>
    </source>
</evidence>
<keyword evidence="5" id="KW-0326">Glycosidase</keyword>
<organism evidence="8 9">
    <name type="scientific">Aspergillus lucknowensis</name>
    <dbReference type="NCBI Taxonomy" id="176173"/>
    <lineage>
        <taxon>Eukaryota</taxon>
        <taxon>Fungi</taxon>
        <taxon>Dikarya</taxon>
        <taxon>Ascomycota</taxon>
        <taxon>Pezizomycotina</taxon>
        <taxon>Eurotiomycetes</taxon>
        <taxon>Eurotiomycetidae</taxon>
        <taxon>Eurotiales</taxon>
        <taxon>Aspergillaceae</taxon>
        <taxon>Aspergillus</taxon>
        <taxon>Aspergillus subgen. Nidulantes</taxon>
    </lineage>
</organism>
<dbReference type="EMBL" id="JBFXLQ010000037">
    <property type="protein sequence ID" value="KAL2864839.1"/>
    <property type="molecule type" value="Genomic_DNA"/>
</dbReference>
<keyword evidence="6" id="KW-0732">Signal</keyword>
<gene>
    <name evidence="8" type="ORF">BJX67DRAFT_200241</name>
</gene>
<dbReference type="GO" id="GO:0016787">
    <property type="term" value="F:hydrolase activity"/>
    <property type="evidence" value="ECO:0007669"/>
    <property type="project" value="UniProtKB-KW"/>
</dbReference>
<keyword evidence="9" id="KW-1185">Reference proteome</keyword>
<comment type="caution">
    <text evidence="8">The sequence shown here is derived from an EMBL/GenBank/DDBJ whole genome shotgun (WGS) entry which is preliminary data.</text>
</comment>
<protein>
    <submittedName>
        <fullName evidence="8">Glycoside hydrolase superfamily</fullName>
    </submittedName>
</protein>
<accession>A0ABR4LL50</accession>
<evidence type="ECO:0000256" key="6">
    <source>
        <dbReference type="SAM" id="SignalP"/>
    </source>
</evidence>
<evidence type="ECO:0000256" key="2">
    <source>
        <dbReference type="ARBA" id="ARBA00022801"/>
    </source>
</evidence>
<evidence type="ECO:0000256" key="3">
    <source>
        <dbReference type="ARBA" id="ARBA00023180"/>
    </source>
</evidence>
<evidence type="ECO:0000256" key="5">
    <source>
        <dbReference type="ARBA" id="ARBA00023295"/>
    </source>
</evidence>
<evidence type="ECO:0000313" key="8">
    <source>
        <dbReference type="EMBL" id="KAL2864839.1"/>
    </source>
</evidence>
<dbReference type="PANTHER" id="PTHR30480">
    <property type="entry name" value="BETA-HEXOSAMINIDASE-RELATED"/>
    <property type="match status" value="1"/>
</dbReference>
<feature type="chain" id="PRO_5045399243" evidence="6">
    <location>
        <begin position="18"/>
        <end position="353"/>
    </location>
</feature>
<keyword evidence="2 8" id="KW-0378">Hydrolase</keyword>
<reference evidence="8 9" key="1">
    <citation type="submission" date="2024-07" db="EMBL/GenBank/DDBJ databases">
        <title>Section-level genome sequencing and comparative genomics of Aspergillus sections Usti and Cavernicolus.</title>
        <authorList>
            <consortium name="Lawrence Berkeley National Laboratory"/>
            <person name="Nybo J.L."/>
            <person name="Vesth T.C."/>
            <person name="Theobald S."/>
            <person name="Frisvad J.C."/>
            <person name="Larsen T.O."/>
            <person name="Kjaerboelling I."/>
            <person name="Rothschild-Mancinelli K."/>
            <person name="Lyhne E.K."/>
            <person name="Kogle M.E."/>
            <person name="Barry K."/>
            <person name="Clum A."/>
            <person name="Na H."/>
            <person name="Ledsgaard L."/>
            <person name="Lin J."/>
            <person name="Lipzen A."/>
            <person name="Kuo A."/>
            <person name="Riley R."/>
            <person name="Mondo S."/>
            <person name="Labutti K."/>
            <person name="Haridas S."/>
            <person name="Pangalinan J."/>
            <person name="Salamov A.A."/>
            <person name="Simmons B.A."/>
            <person name="Magnuson J.K."/>
            <person name="Chen J."/>
            <person name="Drula E."/>
            <person name="Henrissat B."/>
            <person name="Wiebenga A."/>
            <person name="Lubbers R.J."/>
            <person name="Gomes A.C."/>
            <person name="Macurrencykelacurrency M.R."/>
            <person name="Stajich J."/>
            <person name="Grigoriev I.V."/>
            <person name="Mortensen U.H."/>
            <person name="De Vries R.P."/>
            <person name="Baker S.E."/>
            <person name="Andersen M.R."/>
        </authorList>
    </citation>
    <scope>NUCLEOTIDE SEQUENCE [LARGE SCALE GENOMIC DNA]</scope>
    <source>
        <strain evidence="8 9">CBS 449.75</strain>
    </source>
</reference>
<keyword evidence="4" id="KW-0119">Carbohydrate metabolism</keyword>
<feature type="domain" description="Glycoside hydrolase family 3 N-terminal" evidence="7">
    <location>
        <begin position="41"/>
        <end position="348"/>
    </location>
</feature>
<dbReference type="InterPro" id="IPR017853">
    <property type="entry name" value="GH"/>
</dbReference>
<evidence type="ECO:0000256" key="1">
    <source>
        <dbReference type="ARBA" id="ARBA00005336"/>
    </source>
</evidence>
<dbReference type="SUPFAM" id="SSF51445">
    <property type="entry name" value="(Trans)glycosidases"/>
    <property type="match status" value="1"/>
</dbReference>
<evidence type="ECO:0000313" key="9">
    <source>
        <dbReference type="Proteomes" id="UP001610432"/>
    </source>
</evidence>
<sequence length="353" mass="37533">MKRTTFYFASLLGLATARSPRPAVQVGQHVIFSYPGATPPEHLFHLISEGKVGGIILFGENVDDNLPNVIERFLTTYEESPAYLGTPLLIMTDQEGGTVRRLPGAPEQSAKEVGASEDPVALAAETGEQAAAELIKYNMNTNLAPVLDVYREAGNFIDEFGRSYSNDSAVVAELSSQFIAHQEGANVLATAKHFPGLGAASAGANTDETPVTIDLPLEAIRSIDELPYYDAIAADVAMIMTSWAIYPALDAERPAGMSEAWVKDELRGRLGYKGVIITDAIEAGSLKAFGNDGERGLLAKQAGVDILLASGRNVTQGEAVVDALVAALASGGLSQEELDASSERVQRVRERLA</sequence>
<dbReference type="InterPro" id="IPR036962">
    <property type="entry name" value="Glyco_hydro_3_N_sf"/>
</dbReference>
<dbReference type="PANTHER" id="PTHR30480:SF14">
    <property type="entry name" value="HYDROLASE, PUTATIVE (AFU_ORTHOLOGUE AFUA_4G13770)-RELATED"/>
    <property type="match status" value="1"/>
</dbReference>